<evidence type="ECO:0000259" key="1">
    <source>
        <dbReference type="SMART" id="SM00953"/>
    </source>
</evidence>
<dbReference type="OrthoDB" id="9795903at2"/>
<accession>B5EJ63</accession>
<dbReference type="Pfam" id="PF08808">
    <property type="entry name" value="RES"/>
    <property type="match status" value="1"/>
</dbReference>
<dbReference type="HOGENOM" id="CLU_1137097_0_0_7"/>
<dbReference type="RefSeq" id="WP_012528499.1">
    <property type="nucleotide sequence ID" value="NC_011146.1"/>
</dbReference>
<dbReference type="InterPro" id="IPR014914">
    <property type="entry name" value="RES_dom"/>
</dbReference>
<feature type="domain" description="RES" evidence="1">
    <location>
        <begin position="71"/>
        <end position="197"/>
    </location>
</feature>
<reference evidence="2 3" key="1">
    <citation type="submission" date="2008-07" db="EMBL/GenBank/DDBJ databases">
        <title>Complete sequence of Geobacter bemidjiensis BEM.</title>
        <authorList>
            <consortium name="US DOE Joint Genome Institute"/>
            <person name="Lucas S."/>
            <person name="Copeland A."/>
            <person name="Lapidus A."/>
            <person name="Glavina del Rio T."/>
            <person name="Dalin E."/>
            <person name="Tice H."/>
            <person name="Bruce D."/>
            <person name="Goodwin L."/>
            <person name="Pitluck S."/>
            <person name="Kiss H."/>
            <person name="Brettin T."/>
            <person name="Detter J.C."/>
            <person name="Han C."/>
            <person name="Kuske C.R."/>
            <person name="Schmutz J."/>
            <person name="Larimer F."/>
            <person name="Land M."/>
            <person name="Hauser L."/>
            <person name="Kyrpides N."/>
            <person name="Lykidis A."/>
            <person name="Lovley D."/>
            <person name="Richardson P."/>
        </authorList>
    </citation>
    <scope>NUCLEOTIDE SEQUENCE [LARGE SCALE GENOMIC DNA]</scope>
    <source>
        <strain evidence="3">ATCC BAA-1014 / DSM 16622 / JCM 12645 / Bem</strain>
    </source>
</reference>
<evidence type="ECO:0000313" key="2">
    <source>
        <dbReference type="EMBL" id="ACH37089.1"/>
    </source>
</evidence>
<dbReference type="EMBL" id="CP001124">
    <property type="protein sequence ID" value="ACH37089.1"/>
    <property type="molecule type" value="Genomic_DNA"/>
</dbReference>
<gene>
    <name evidence="2" type="ordered locus">Gbem_0058</name>
</gene>
<dbReference type="Proteomes" id="UP000008825">
    <property type="component" value="Chromosome"/>
</dbReference>
<dbReference type="SMART" id="SM00953">
    <property type="entry name" value="RES"/>
    <property type="match status" value="1"/>
</dbReference>
<sequence length="227" mass="25947">MKVLFDKVRDFDDDVFRNIVSLRESQDLFDDLTVDEGATQYAIDAEAQVKSSLPSGVIERGFDYTTAIDYPFTNEPYLLSRYGNGSFGVWYGALDLETTLYETLYHTVREESKIEGISGILKRERAVYLVRTRAILIDLVGKENRYPELISDSYALTQQIAERVHKEHPGLLAPSARYSGTNLIAFTPKILSNPRVNCYLTYTYDYQKKSVVVERRPGEVILERSFA</sequence>
<keyword evidence="3" id="KW-1185">Reference proteome</keyword>
<dbReference type="KEGG" id="gbm:Gbem_0058"/>
<organism evidence="2 3">
    <name type="scientific">Citrifermentans bemidjiense (strain ATCC BAA-1014 / DSM 16622 / JCM 12645 / Bem)</name>
    <name type="common">Geobacter bemidjiensis</name>
    <dbReference type="NCBI Taxonomy" id="404380"/>
    <lineage>
        <taxon>Bacteria</taxon>
        <taxon>Pseudomonadati</taxon>
        <taxon>Thermodesulfobacteriota</taxon>
        <taxon>Desulfuromonadia</taxon>
        <taxon>Geobacterales</taxon>
        <taxon>Geobacteraceae</taxon>
        <taxon>Citrifermentans</taxon>
    </lineage>
</organism>
<evidence type="ECO:0000313" key="3">
    <source>
        <dbReference type="Proteomes" id="UP000008825"/>
    </source>
</evidence>
<dbReference type="eggNOG" id="ENOG5032TK3">
    <property type="taxonomic scope" value="Bacteria"/>
</dbReference>
<name>B5EJ63_CITBB</name>
<protein>
    <submittedName>
        <fullName evidence="2">RES domain protein</fullName>
    </submittedName>
</protein>
<proteinExistence type="predicted"/>
<dbReference type="AlphaFoldDB" id="B5EJ63"/>
<reference evidence="2 3" key="2">
    <citation type="journal article" date="2010" name="BMC Genomics">
        <title>The genome of Geobacter bemidjiensis, exemplar for the subsurface clade of Geobacter species that predominate in Fe(III)-reducing subsurface environments.</title>
        <authorList>
            <person name="Aklujkar M."/>
            <person name="Young N.D."/>
            <person name="Holmes D."/>
            <person name="Chavan M."/>
            <person name="Risso C."/>
            <person name="Kiss H.E."/>
            <person name="Han C.S."/>
            <person name="Land M.L."/>
            <person name="Lovley D.R."/>
        </authorList>
    </citation>
    <scope>NUCLEOTIDE SEQUENCE [LARGE SCALE GENOMIC DNA]</scope>
    <source>
        <strain evidence="3">ATCC BAA-1014 / DSM 16622 / JCM 12645 / Bem</strain>
    </source>
</reference>